<comment type="caution">
    <text evidence="1">The sequence shown here is derived from an EMBL/GenBank/DDBJ whole genome shotgun (WGS) entry which is preliminary data.</text>
</comment>
<dbReference type="PIRSF" id="PIRSF033736">
    <property type="entry name" value="UCP033763"/>
    <property type="match status" value="1"/>
</dbReference>
<gene>
    <name evidence="1" type="ORF">GCM10007160_21040</name>
</gene>
<dbReference type="RefSeq" id="WP_189468908.1">
    <property type="nucleotide sequence ID" value="NZ_BMXS01000009.1"/>
</dbReference>
<proteinExistence type="predicted"/>
<dbReference type="Pfam" id="PF09391">
    <property type="entry name" value="DUF2000"/>
    <property type="match status" value="1"/>
</dbReference>
<reference evidence="2" key="1">
    <citation type="journal article" date="2019" name="Int. J. Syst. Evol. Microbiol.">
        <title>The Global Catalogue of Microorganisms (GCM) 10K type strain sequencing project: providing services to taxonomists for standard genome sequencing and annotation.</title>
        <authorList>
            <consortium name="The Broad Institute Genomics Platform"/>
            <consortium name="The Broad Institute Genome Sequencing Center for Infectious Disease"/>
            <person name="Wu L."/>
            <person name="Ma J."/>
        </authorList>
    </citation>
    <scope>NUCLEOTIDE SEQUENCE [LARGE SCALE GENOMIC DNA]</scope>
    <source>
        <strain evidence="2">KCTC 22228</strain>
    </source>
</reference>
<dbReference type="Gene3D" id="3.40.1490.10">
    <property type="entry name" value="Bit1"/>
    <property type="match status" value="1"/>
</dbReference>
<dbReference type="SUPFAM" id="SSF102462">
    <property type="entry name" value="Peptidyl-tRNA hydrolase II"/>
    <property type="match status" value="1"/>
</dbReference>
<keyword evidence="2" id="KW-1185">Reference proteome</keyword>
<evidence type="ECO:0008006" key="3">
    <source>
        <dbReference type="Google" id="ProtNLM"/>
    </source>
</evidence>
<protein>
    <recommendedName>
        <fullName evidence="3">DUF2000 domain-containing protein</fullName>
    </recommendedName>
</protein>
<name>A0ABQ2YTM5_9GAMM</name>
<evidence type="ECO:0000313" key="2">
    <source>
        <dbReference type="Proteomes" id="UP000653056"/>
    </source>
</evidence>
<dbReference type="InterPro" id="IPR017021">
    <property type="entry name" value="UCP033763"/>
</dbReference>
<sequence length="143" mass="16316">MSELPDENEKRFIAILNKKMDLGRTLNVLGHLSVGLPSLLGHGEAKFVDYVDNDENVHPGISHYPFIVLKADNSNKIRRLREEAVSRGIKFTDFAHTMMEGGSVAQQALTRETRESDLEYLGICLFGETEILREFTRKFSLYR</sequence>
<evidence type="ECO:0000313" key="1">
    <source>
        <dbReference type="EMBL" id="GGX93292.1"/>
    </source>
</evidence>
<dbReference type="InterPro" id="IPR018988">
    <property type="entry name" value="DUF2000"/>
</dbReference>
<accession>A0ABQ2YTM5</accession>
<dbReference type="EMBL" id="BMXS01000009">
    <property type="protein sequence ID" value="GGX93292.1"/>
    <property type="molecule type" value="Genomic_DNA"/>
</dbReference>
<dbReference type="Proteomes" id="UP000653056">
    <property type="component" value="Unassembled WGS sequence"/>
</dbReference>
<dbReference type="InterPro" id="IPR023476">
    <property type="entry name" value="Pep_tRNA_hydro_II_dom_sf"/>
</dbReference>
<organism evidence="1 2">
    <name type="scientific">Litchfieldella qijiaojingensis</name>
    <dbReference type="NCBI Taxonomy" id="980347"/>
    <lineage>
        <taxon>Bacteria</taxon>
        <taxon>Pseudomonadati</taxon>
        <taxon>Pseudomonadota</taxon>
        <taxon>Gammaproteobacteria</taxon>
        <taxon>Oceanospirillales</taxon>
        <taxon>Halomonadaceae</taxon>
        <taxon>Litchfieldella</taxon>
    </lineage>
</organism>